<evidence type="ECO:0000259" key="9">
    <source>
        <dbReference type="Pfam" id="PF25967"/>
    </source>
</evidence>
<evidence type="ECO:0000259" key="6">
    <source>
        <dbReference type="Pfam" id="PF25876"/>
    </source>
</evidence>
<feature type="coiled-coil region" evidence="3">
    <location>
        <begin position="111"/>
        <end position="138"/>
    </location>
</feature>
<dbReference type="SUPFAM" id="SSF111369">
    <property type="entry name" value="HlyD-like secretion proteins"/>
    <property type="match status" value="1"/>
</dbReference>
<dbReference type="InterPro" id="IPR058627">
    <property type="entry name" value="MdtA-like_C"/>
</dbReference>
<feature type="compositionally biased region" description="Polar residues" evidence="4">
    <location>
        <begin position="445"/>
        <end position="457"/>
    </location>
</feature>
<feature type="region of interest" description="Disordered" evidence="4">
    <location>
        <begin position="392"/>
        <end position="476"/>
    </location>
</feature>
<dbReference type="Pfam" id="PF25944">
    <property type="entry name" value="Beta-barrel_RND"/>
    <property type="match status" value="1"/>
</dbReference>
<reference evidence="10 11" key="1">
    <citation type="submission" date="2013-08" db="EMBL/GenBank/DDBJ databases">
        <title>draft genome of Halomonas huanghegensis, strain BJGMM-B45T.</title>
        <authorList>
            <person name="Miao C."/>
            <person name="Wan Y."/>
            <person name="Jin W."/>
        </authorList>
    </citation>
    <scope>NUCLEOTIDE SEQUENCE [LARGE SCALE GENOMIC DNA]</scope>
    <source>
        <strain evidence="10 11">BJGMM-B45</strain>
    </source>
</reference>
<feature type="chain" id="PRO_5004807417" evidence="5">
    <location>
        <begin position="29"/>
        <end position="476"/>
    </location>
</feature>
<dbReference type="PROSITE" id="PS51257">
    <property type="entry name" value="PROKAR_LIPOPROTEIN"/>
    <property type="match status" value="1"/>
</dbReference>
<feature type="domain" description="Multidrug resistance protein MdtA-like barrel-sandwich hybrid" evidence="7">
    <location>
        <begin position="71"/>
        <end position="211"/>
    </location>
</feature>
<evidence type="ECO:0000256" key="5">
    <source>
        <dbReference type="SAM" id="SignalP"/>
    </source>
</evidence>
<dbReference type="Proteomes" id="UP000019113">
    <property type="component" value="Unassembled WGS sequence"/>
</dbReference>
<dbReference type="PATRIC" id="fig|1178482.3.peg.1922"/>
<dbReference type="Gene3D" id="2.40.50.100">
    <property type="match status" value="1"/>
</dbReference>
<evidence type="ECO:0000313" key="10">
    <source>
        <dbReference type="EMBL" id="ERL51491.1"/>
    </source>
</evidence>
<dbReference type="InterPro" id="IPR058624">
    <property type="entry name" value="MdtA-like_HH"/>
</dbReference>
<comment type="caution">
    <text evidence="10">The sequence shown here is derived from an EMBL/GenBank/DDBJ whole genome shotgun (WGS) entry which is preliminary data.</text>
</comment>
<dbReference type="Pfam" id="PF25917">
    <property type="entry name" value="BSH_RND"/>
    <property type="match status" value="1"/>
</dbReference>
<dbReference type="GO" id="GO:0022857">
    <property type="term" value="F:transmembrane transporter activity"/>
    <property type="evidence" value="ECO:0007669"/>
    <property type="project" value="InterPro"/>
</dbReference>
<dbReference type="NCBIfam" id="TIGR01730">
    <property type="entry name" value="RND_mfp"/>
    <property type="match status" value="1"/>
</dbReference>
<proteinExistence type="inferred from homology"/>
<feature type="domain" description="Multidrug resistance protein MdtA-like C-terminal permuted SH3" evidence="9">
    <location>
        <begin position="307"/>
        <end position="364"/>
    </location>
</feature>
<accession>W1N8G7</accession>
<evidence type="ECO:0000256" key="3">
    <source>
        <dbReference type="SAM" id="Coils"/>
    </source>
</evidence>
<dbReference type="InterPro" id="IPR058626">
    <property type="entry name" value="MdtA-like_b-barrel"/>
</dbReference>
<dbReference type="PANTHER" id="PTHR30158:SF24">
    <property type="entry name" value="HLYD FAMILY SECRETION PROTEIN"/>
    <property type="match status" value="1"/>
</dbReference>
<evidence type="ECO:0000259" key="7">
    <source>
        <dbReference type="Pfam" id="PF25917"/>
    </source>
</evidence>
<evidence type="ECO:0000256" key="2">
    <source>
        <dbReference type="ARBA" id="ARBA00009477"/>
    </source>
</evidence>
<organism evidence="10 11">
    <name type="scientific">Halomonas huangheensis</name>
    <dbReference type="NCBI Taxonomy" id="1178482"/>
    <lineage>
        <taxon>Bacteria</taxon>
        <taxon>Pseudomonadati</taxon>
        <taxon>Pseudomonadota</taxon>
        <taxon>Gammaproteobacteria</taxon>
        <taxon>Oceanospirillales</taxon>
        <taxon>Halomonadaceae</taxon>
        <taxon>Halomonas</taxon>
    </lineage>
</organism>
<dbReference type="GO" id="GO:0046677">
    <property type="term" value="P:response to antibiotic"/>
    <property type="evidence" value="ECO:0007669"/>
    <property type="project" value="TreeGrafter"/>
</dbReference>
<dbReference type="eggNOG" id="COG0845">
    <property type="taxonomic scope" value="Bacteria"/>
</dbReference>
<dbReference type="Pfam" id="PF25876">
    <property type="entry name" value="HH_MFP_RND"/>
    <property type="match status" value="1"/>
</dbReference>
<dbReference type="EMBL" id="AVBC01000025">
    <property type="protein sequence ID" value="ERL51491.1"/>
    <property type="molecule type" value="Genomic_DNA"/>
</dbReference>
<comment type="similarity">
    <text evidence="2">Belongs to the membrane fusion protein (MFP) (TC 8.A.1) family.</text>
</comment>
<feature type="domain" description="Multidrug resistance protein MdtA-like alpha-helical hairpin" evidence="6">
    <location>
        <begin position="112"/>
        <end position="180"/>
    </location>
</feature>
<dbReference type="AlphaFoldDB" id="W1N8G7"/>
<dbReference type="RefSeq" id="WP_021818877.1">
    <property type="nucleotide sequence ID" value="NZ_AVBC01000025.1"/>
</dbReference>
<dbReference type="Gene3D" id="2.40.420.20">
    <property type="match status" value="1"/>
</dbReference>
<dbReference type="Gene3D" id="1.10.287.470">
    <property type="entry name" value="Helix hairpin bin"/>
    <property type="match status" value="1"/>
</dbReference>
<keyword evidence="3" id="KW-0175">Coiled coil</keyword>
<dbReference type="Pfam" id="PF25967">
    <property type="entry name" value="RND-MFP_C"/>
    <property type="match status" value="1"/>
</dbReference>
<dbReference type="InterPro" id="IPR006143">
    <property type="entry name" value="RND_pump_MFP"/>
</dbReference>
<dbReference type="OrthoDB" id="9800613at2"/>
<keyword evidence="11" id="KW-1185">Reference proteome</keyword>
<dbReference type="PANTHER" id="PTHR30158">
    <property type="entry name" value="ACRA/E-RELATED COMPONENT OF DRUG EFFLUX TRANSPORTER"/>
    <property type="match status" value="1"/>
</dbReference>
<evidence type="ECO:0000256" key="4">
    <source>
        <dbReference type="SAM" id="MobiDB-lite"/>
    </source>
</evidence>
<dbReference type="InterPro" id="IPR058625">
    <property type="entry name" value="MdtA-like_BSH"/>
</dbReference>
<protein>
    <submittedName>
        <fullName evidence="10">Uncharacterized protein</fullName>
    </submittedName>
</protein>
<comment type="subcellular location">
    <subcellularLocation>
        <location evidence="1">Cell inner membrane</location>
        <topology evidence="1">Lipid-anchor</topology>
    </subcellularLocation>
</comment>
<evidence type="ECO:0000259" key="8">
    <source>
        <dbReference type="Pfam" id="PF25944"/>
    </source>
</evidence>
<feature type="signal peptide" evidence="5">
    <location>
        <begin position="1"/>
        <end position="28"/>
    </location>
</feature>
<evidence type="ECO:0000256" key="1">
    <source>
        <dbReference type="ARBA" id="ARBA00004519"/>
    </source>
</evidence>
<evidence type="ECO:0000313" key="11">
    <source>
        <dbReference type="Proteomes" id="UP000019113"/>
    </source>
</evidence>
<feature type="compositionally biased region" description="Low complexity" evidence="4">
    <location>
        <begin position="392"/>
        <end position="437"/>
    </location>
</feature>
<gene>
    <name evidence="10" type="ORF">BJB45_13815</name>
</gene>
<feature type="domain" description="Multidrug resistance protein MdtA-like beta-barrel" evidence="8">
    <location>
        <begin position="215"/>
        <end position="301"/>
    </location>
</feature>
<dbReference type="Gene3D" id="2.40.30.170">
    <property type="match status" value="1"/>
</dbReference>
<keyword evidence="5" id="KW-0732">Signal</keyword>
<name>W1N8G7_9GAMM</name>
<dbReference type="GO" id="GO:0030313">
    <property type="term" value="C:cell envelope"/>
    <property type="evidence" value="ECO:0007669"/>
    <property type="project" value="UniProtKB-SubCell"/>
</dbReference>
<sequence>MKIFTSQGRPLVALAAALLIAGCGQDDAASQQAGAGGEQQMPPKAVEVGTLQRQDLPLDKSYPSKLRSDQEVTLVARVTGYLEERKFEPGDMVEEGQSLYSIEPDLYQSTVEQREADLASAQATLARAQRDANRFQQLAAQNSVSRQQVDQALADARVANASVAQAQAALNSAKLDLNYADVKAPVSGLISLSQVNIGNLVSSGTELATITPLDPLEVRFQLPQRDAFELRRQLQDQKVTDIGATLEVPGMEGQPSSQLKGHLEFLGARVDTGTSTVQAQATFANPEGSILPGQFVRVRLDGMKRFNVLAVPELAMTQGLMGPQVFVLDEDNIARARPVQLGEPAGAWQILVGGIEAGERVVVGDPSSIKPGTPIEPQPFDGDAEALMQQFMQEQQQQQAQQQAAAGGGEPAAAAGDGAAEAPAASQSAAPTEEAPANDSAEAATGNSGDAAQQVPMSSDAESDPEAQEAQGAGNE</sequence>
<dbReference type="GO" id="GO:0005886">
    <property type="term" value="C:plasma membrane"/>
    <property type="evidence" value="ECO:0007669"/>
    <property type="project" value="TreeGrafter"/>
</dbReference>